<dbReference type="SUPFAM" id="SSF53474">
    <property type="entry name" value="alpha/beta-Hydrolases"/>
    <property type="match status" value="1"/>
</dbReference>
<reference evidence="4 5" key="1">
    <citation type="submission" date="2024-02" db="EMBL/GenBank/DDBJ databases">
        <title>A Gaetbulibacter species isolated from tidal flats and genomic insights of their niches.</title>
        <authorList>
            <person name="Ye Y."/>
        </authorList>
    </citation>
    <scope>NUCLEOTIDE SEQUENCE [LARGE SCALE GENOMIC DNA]</scope>
    <source>
        <strain evidence="4 5">KEM-8</strain>
    </source>
</reference>
<name>A0ABW7MTI5_9FLAO</name>
<dbReference type="InterPro" id="IPR002469">
    <property type="entry name" value="Peptidase_S9B_N"/>
</dbReference>
<dbReference type="PANTHER" id="PTHR11731">
    <property type="entry name" value="PROTEASE FAMILY S9B,C DIPEPTIDYL-PEPTIDASE IV-RELATED"/>
    <property type="match status" value="1"/>
</dbReference>
<proteinExistence type="predicted"/>
<evidence type="ECO:0000259" key="2">
    <source>
        <dbReference type="Pfam" id="PF00326"/>
    </source>
</evidence>
<feature type="chain" id="PRO_5047267430" evidence="1">
    <location>
        <begin position="19"/>
        <end position="711"/>
    </location>
</feature>
<evidence type="ECO:0000259" key="3">
    <source>
        <dbReference type="Pfam" id="PF00930"/>
    </source>
</evidence>
<dbReference type="InterPro" id="IPR050278">
    <property type="entry name" value="Serine_Prot_S9B/DPPIV"/>
</dbReference>
<dbReference type="InterPro" id="IPR029058">
    <property type="entry name" value="AB_hydrolase_fold"/>
</dbReference>
<dbReference type="Gene3D" id="2.140.10.30">
    <property type="entry name" value="Dipeptidylpeptidase IV, N-terminal domain"/>
    <property type="match status" value="1"/>
</dbReference>
<dbReference type="PANTHER" id="PTHR11731:SF193">
    <property type="entry name" value="DIPEPTIDYL PEPTIDASE 9"/>
    <property type="match status" value="1"/>
</dbReference>
<dbReference type="Pfam" id="PF00930">
    <property type="entry name" value="DPPIV_N"/>
    <property type="match status" value="1"/>
</dbReference>
<feature type="signal peptide" evidence="1">
    <location>
        <begin position="1"/>
        <end position="18"/>
    </location>
</feature>
<dbReference type="Proteomes" id="UP001610104">
    <property type="component" value="Unassembled WGS sequence"/>
</dbReference>
<keyword evidence="5" id="KW-1185">Reference proteome</keyword>
<dbReference type="EMBL" id="JBAWKC010000006">
    <property type="protein sequence ID" value="MFH6770107.1"/>
    <property type="molecule type" value="Genomic_DNA"/>
</dbReference>
<evidence type="ECO:0000256" key="1">
    <source>
        <dbReference type="SAM" id="SignalP"/>
    </source>
</evidence>
<sequence length="711" mass="80972">MKKLVTAVLFLFATLITAQESKHLTLESAVLDGYKLLPEQKPMQWIQDSDNFAYNENSSLFVESASVSGKIIKTPALQLEDLQNVLPDLKRLPNTFSKITKQDVTFTNGHSIITYNYKIKTISETITYPNESENMDYSNKANAVAYTIENNLFVANSSNPKIVVTNYDNKNIVSGQAIARSEFGITKGTFWSPNGTSLAFYQKDETKVTDYPLVDINTTPAVLNNIKYPMNGMNSEIAKVGIYNLSTNYVTYLDIDTSDEHYLTNLSWSPDEAFVFLAELNRDQNHMWFNMYDVTTGKKVKTLFEEKNDKWVEPEHDAVFIPNSISKFLWLSEHDGFMNLYLYDINKGLEKQLTNYKWVIKNIIGFDSANKNVIISGTGNDARDNKVFKVSLKNGKTEVLTPESGVHQVSLSSDGNYLIDSYSSLYIPRITKIKAVNNSKERNVHAADNPLNDYQLGTTEFITLKDKNGTDLYGRIIKPANFDTSRKYPVLIYVYGGPHAQMITNSWLGGSNLWMQWMAAEKDYILFTLDNHGSESRGFDFESIIHRRLGDKEMEDQLIGVEYLKSLPFVDGNRLAIHGWSYGGFMTNSLMLRHPGVFTTAVAGGPVTDWKFYEIMYGERYMDRWQENEAGFKSSQLQNYVNNLDGKLLEIIGSIDPVVVPQHTMTLLDAFIKNNKQVDLFIYPMHPHNVRGLDRAHLMRKILDYVVENNK</sequence>
<feature type="domain" description="Peptidase S9 prolyl oligopeptidase catalytic" evidence="2">
    <location>
        <begin position="516"/>
        <end position="709"/>
    </location>
</feature>
<gene>
    <name evidence="4" type="ORF">V8G56_15255</name>
</gene>
<keyword evidence="1" id="KW-0732">Signal</keyword>
<dbReference type="Pfam" id="PF00326">
    <property type="entry name" value="Peptidase_S9"/>
    <property type="match status" value="1"/>
</dbReference>
<dbReference type="InterPro" id="IPR001375">
    <property type="entry name" value="Peptidase_S9_cat"/>
</dbReference>
<organism evidence="4 5">
    <name type="scientific">Gaetbulibacter aquiaggeris</name>
    <dbReference type="NCBI Taxonomy" id="1735373"/>
    <lineage>
        <taxon>Bacteria</taxon>
        <taxon>Pseudomonadati</taxon>
        <taxon>Bacteroidota</taxon>
        <taxon>Flavobacteriia</taxon>
        <taxon>Flavobacteriales</taxon>
        <taxon>Flavobacteriaceae</taxon>
        <taxon>Gaetbulibacter</taxon>
    </lineage>
</organism>
<comment type="caution">
    <text evidence="4">The sequence shown here is derived from an EMBL/GenBank/DDBJ whole genome shotgun (WGS) entry which is preliminary data.</text>
</comment>
<evidence type="ECO:0000313" key="5">
    <source>
        <dbReference type="Proteomes" id="UP001610104"/>
    </source>
</evidence>
<feature type="domain" description="Dipeptidylpeptidase IV N-terminal" evidence="3">
    <location>
        <begin position="116"/>
        <end position="428"/>
    </location>
</feature>
<dbReference type="Gene3D" id="3.40.50.1820">
    <property type="entry name" value="alpha/beta hydrolase"/>
    <property type="match status" value="1"/>
</dbReference>
<protein>
    <submittedName>
        <fullName evidence="4">DPP IV N-terminal domain-containing protein</fullName>
    </submittedName>
</protein>
<evidence type="ECO:0000313" key="4">
    <source>
        <dbReference type="EMBL" id="MFH6770107.1"/>
    </source>
</evidence>
<dbReference type="SUPFAM" id="SSF82171">
    <property type="entry name" value="DPP6 N-terminal domain-like"/>
    <property type="match status" value="1"/>
</dbReference>
<dbReference type="RefSeq" id="WP_395439328.1">
    <property type="nucleotide sequence ID" value="NZ_JBAWKC010000006.1"/>
</dbReference>
<accession>A0ABW7MTI5</accession>